<dbReference type="OrthoDB" id="444119at2759"/>
<comment type="subcellular location">
    <subcellularLocation>
        <location evidence="1">Membrane</location>
        <topology evidence="1">Multi-pass membrane protein</topology>
    </subcellularLocation>
</comment>
<feature type="domain" description="Polycystin cation channel PKD1/PKD2" evidence="7">
    <location>
        <begin position="12"/>
        <end position="171"/>
    </location>
</feature>
<organism evidence="9 10">
    <name type="scientific">Heligmosomoides polygyrus</name>
    <name type="common">Parasitic roundworm</name>
    <dbReference type="NCBI Taxonomy" id="6339"/>
    <lineage>
        <taxon>Eukaryota</taxon>
        <taxon>Metazoa</taxon>
        <taxon>Ecdysozoa</taxon>
        <taxon>Nematoda</taxon>
        <taxon>Chromadorea</taxon>
        <taxon>Rhabditida</taxon>
        <taxon>Rhabditina</taxon>
        <taxon>Rhabditomorpha</taxon>
        <taxon>Strongyloidea</taxon>
        <taxon>Heligmosomidae</taxon>
        <taxon>Heligmosomoides</taxon>
    </lineage>
</organism>
<evidence type="ECO:0000256" key="6">
    <source>
        <dbReference type="SAM" id="Phobius"/>
    </source>
</evidence>
<reference evidence="10" key="2">
    <citation type="submission" date="2019-09" db="UniProtKB">
        <authorList>
            <consortium name="WormBaseParasite"/>
        </authorList>
    </citation>
    <scope>IDENTIFICATION</scope>
</reference>
<evidence type="ECO:0000313" key="8">
    <source>
        <dbReference type="EMBL" id="VDP54738.1"/>
    </source>
</evidence>
<dbReference type="GO" id="GO:0005262">
    <property type="term" value="F:calcium channel activity"/>
    <property type="evidence" value="ECO:0007669"/>
    <property type="project" value="TreeGrafter"/>
</dbReference>
<dbReference type="WBParaSite" id="HPBE_0002592501-mRNA-1">
    <property type="protein sequence ID" value="HPBE_0002592501-mRNA-1"/>
    <property type="gene ID" value="HPBE_0002592501"/>
</dbReference>
<evidence type="ECO:0000313" key="9">
    <source>
        <dbReference type="Proteomes" id="UP000050761"/>
    </source>
</evidence>
<dbReference type="InterPro" id="IPR013122">
    <property type="entry name" value="PKD1_2_channel"/>
</dbReference>
<evidence type="ECO:0000313" key="10">
    <source>
        <dbReference type="WBParaSite" id="HPBE_0002592501-mRNA-1"/>
    </source>
</evidence>
<name>A0A183GTA5_HELPZ</name>
<evidence type="ECO:0000256" key="1">
    <source>
        <dbReference type="ARBA" id="ARBA00004141"/>
    </source>
</evidence>
<evidence type="ECO:0000256" key="3">
    <source>
        <dbReference type="ARBA" id="ARBA00022692"/>
    </source>
</evidence>
<evidence type="ECO:0000259" key="7">
    <source>
        <dbReference type="Pfam" id="PF08016"/>
    </source>
</evidence>
<reference evidence="8 9" key="1">
    <citation type="submission" date="2018-11" db="EMBL/GenBank/DDBJ databases">
        <authorList>
            <consortium name="Pathogen Informatics"/>
        </authorList>
    </citation>
    <scope>NUCLEOTIDE SEQUENCE [LARGE SCALE GENOMIC DNA]</scope>
</reference>
<gene>
    <name evidence="8" type="ORF">HPBE_LOCUS25924</name>
</gene>
<evidence type="ECO:0000256" key="2">
    <source>
        <dbReference type="ARBA" id="ARBA00007200"/>
    </source>
</evidence>
<feature type="transmembrane region" description="Helical" evidence="6">
    <location>
        <begin position="42"/>
        <end position="63"/>
    </location>
</feature>
<accession>A0A183GTA5</accession>
<sequence>MQPNQSGFSHLYRWNALQTLKEFAATNGNVYIDLAKQRDLELAFTFCLAGVVFFVACKMIKILRFNRRIAFLADTLDYAGVSIKEFAVVFLLIFCAFNLSLYCILWCRLESYKSPVATFGTTTAGMLGKFVVADIFQISQLASIIFMLFMYTGTLFLINIFVMIVLFEFEQVSMASQKWP</sequence>
<dbReference type="GO" id="GO:0050982">
    <property type="term" value="P:detection of mechanical stimulus"/>
    <property type="evidence" value="ECO:0007669"/>
    <property type="project" value="TreeGrafter"/>
</dbReference>
<feature type="transmembrane region" description="Helical" evidence="6">
    <location>
        <begin position="83"/>
        <end position="104"/>
    </location>
</feature>
<keyword evidence="4 6" id="KW-1133">Transmembrane helix</keyword>
<dbReference type="GO" id="GO:0016020">
    <property type="term" value="C:membrane"/>
    <property type="evidence" value="ECO:0007669"/>
    <property type="project" value="UniProtKB-SubCell"/>
</dbReference>
<evidence type="ECO:0000256" key="4">
    <source>
        <dbReference type="ARBA" id="ARBA00022989"/>
    </source>
</evidence>
<dbReference type="EMBL" id="UZAH01038858">
    <property type="protein sequence ID" value="VDP54738.1"/>
    <property type="molecule type" value="Genomic_DNA"/>
</dbReference>
<protein>
    <submittedName>
        <fullName evidence="10">PKD_channel domain-containing protein</fullName>
    </submittedName>
</protein>
<dbReference type="Proteomes" id="UP000050761">
    <property type="component" value="Unassembled WGS sequence"/>
</dbReference>
<evidence type="ECO:0000256" key="5">
    <source>
        <dbReference type="ARBA" id="ARBA00023136"/>
    </source>
</evidence>
<feature type="transmembrane region" description="Helical" evidence="6">
    <location>
        <begin position="144"/>
        <end position="167"/>
    </location>
</feature>
<dbReference type="PANTHER" id="PTHR10877:SF194">
    <property type="entry name" value="LOCATION OF VULVA DEFECTIVE 1"/>
    <property type="match status" value="1"/>
</dbReference>
<keyword evidence="9" id="KW-1185">Reference proteome</keyword>
<feature type="transmembrane region" description="Helical" evidence="6">
    <location>
        <begin position="116"/>
        <end position="138"/>
    </location>
</feature>
<keyword evidence="3 6" id="KW-0812">Transmembrane</keyword>
<dbReference type="PANTHER" id="PTHR10877">
    <property type="entry name" value="POLYCYSTIN FAMILY MEMBER"/>
    <property type="match status" value="1"/>
</dbReference>
<comment type="similarity">
    <text evidence="2">Belongs to the polycystin family.</text>
</comment>
<dbReference type="AlphaFoldDB" id="A0A183GTA5"/>
<proteinExistence type="inferred from homology"/>
<keyword evidence="5 6" id="KW-0472">Membrane</keyword>
<accession>A0A3P8F6F3</accession>
<dbReference type="Pfam" id="PF08016">
    <property type="entry name" value="PKD_channel"/>
    <property type="match status" value="1"/>
</dbReference>
<dbReference type="InterPro" id="IPR051223">
    <property type="entry name" value="Polycystin"/>
</dbReference>